<gene>
    <name evidence="5" type="ORF">K8V11_08905</name>
</gene>
<dbReference type="Proteomes" id="UP000776650">
    <property type="component" value="Unassembled WGS sequence"/>
</dbReference>
<dbReference type="PANTHER" id="PTHR46796:SF15">
    <property type="entry name" value="BLL1074 PROTEIN"/>
    <property type="match status" value="1"/>
</dbReference>
<organism evidence="5 6">
    <name type="scientific">Dietzia timorensis</name>
    <dbReference type="NCBI Taxonomy" id="499555"/>
    <lineage>
        <taxon>Bacteria</taxon>
        <taxon>Bacillati</taxon>
        <taxon>Actinomycetota</taxon>
        <taxon>Actinomycetes</taxon>
        <taxon>Mycobacteriales</taxon>
        <taxon>Dietziaceae</taxon>
        <taxon>Dietzia</taxon>
    </lineage>
</organism>
<comment type="caution">
    <text evidence="5">The sequence shown here is derived from an EMBL/GenBank/DDBJ whole genome shotgun (WGS) entry which is preliminary data.</text>
</comment>
<dbReference type="EMBL" id="DYXM01000172">
    <property type="protein sequence ID" value="HJE91112.1"/>
    <property type="molecule type" value="Genomic_DNA"/>
</dbReference>
<evidence type="ECO:0000256" key="1">
    <source>
        <dbReference type="ARBA" id="ARBA00023015"/>
    </source>
</evidence>
<protein>
    <submittedName>
        <fullName evidence="5">AraC family transcriptional regulator</fullName>
    </submittedName>
</protein>
<dbReference type="InterPro" id="IPR050204">
    <property type="entry name" value="AraC_XylS_family_regulators"/>
</dbReference>
<dbReference type="GO" id="GO:0003700">
    <property type="term" value="F:DNA-binding transcription factor activity"/>
    <property type="evidence" value="ECO:0007669"/>
    <property type="project" value="InterPro"/>
</dbReference>
<evidence type="ECO:0000256" key="2">
    <source>
        <dbReference type="ARBA" id="ARBA00023125"/>
    </source>
</evidence>
<evidence type="ECO:0000313" key="5">
    <source>
        <dbReference type="EMBL" id="HJE91112.1"/>
    </source>
</evidence>
<proteinExistence type="predicted"/>
<accession>A0A921JYK7</accession>
<name>A0A921JYK7_9ACTN</name>
<dbReference type="RefSeq" id="WP_303912925.1">
    <property type="nucleotide sequence ID" value="NZ_DYXM01000172.1"/>
</dbReference>
<reference evidence="5" key="1">
    <citation type="journal article" date="2021" name="PeerJ">
        <title>Extensive microbial diversity within the chicken gut microbiome revealed by metagenomics and culture.</title>
        <authorList>
            <person name="Gilroy R."/>
            <person name="Ravi A."/>
            <person name="Getino M."/>
            <person name="Pursley I."/>
            <person name="Horton D.L."/>
            <person name="Alikhan N.F."/>
            <person name="Baker D."/>
            <person name="Gharbi K."/>
            <person name="Hall N."/>
            <person name="Watson M."/>
            <person name="Adriaenssens E.M."/>
            <person name="Foster-Nyarko E."/>
            <person name="Jarju S."/>
            <person name="Secka A."/>
            <person name="Antonio M."/>
            <person name="Oren A."/>
            <person name="Chaudhuri R.R."/>
            <person name="La Ragione R."/>
            <person name="Hildebrand F."/>
            <person name="Pallen M.J."/>
        </authorList>
    </citation>
    <scope>NUCLEOTIDE SEQUENCE</scope>
    <source>
        <strain evidence="5">ChiGjej1B1-18357</strain>
    </source>
</reference>
<keyword evidence="3" id="KW-0804">Transcription</keyword>
<keyword evidence="1" id="KW-0805">Transcription regulation</keyword>
<evidence type="ECO:0000256" key="3">
    <source>
        <dbReference type="ARBA" id="ARBA00023163"/>
    </source>
</evidence>
<evidence type="ECO:0000313" key="6">
    <source>
        <dbReference type="Proteomes" id="UP000776650"/>
    </source>
</evidence>
<keyword evidence="2" id="KW-0238">DNA-binding</keyword>
<dbReference type="SMART" id="SM00342">
    <property type="entry name" value="HTH_ARAC"/>
    <property type="match status" value="1"/>
</dbReference>
<reference evidence="5" key="2">
    <citation type="submission" date="2021-09" db="EMBL/GenBank/DDBJ databases">
        <authorList>
            <person name="Gilroy R."/>
        </authorList>
    </citation>
    <scope>NUCLEOTIDE SEQUENCE</scope>
    <source>
        <strain evidence="5">ChiGjej1B1-18357</strain>
    </source>
</reference>
<dbReference type="InterPro" id="IPR018060">
    <property type="entry name" value="HTH_AraC"/>
</dbReference>
<evidence type="ECO:0000259" key="4">
    <source>
        <dbReference type="PROSITE" id="PS01124"/>
    </source>
</evidence>
<dbReference type="PANTHER" id="PTHR46796">
    <property type="entry name" value="HTH-TYPE TRANSCRIPTIONAL ACTIVATOR RHAS-RELATED"/>
    <property type="match status" value="1"/>
</dbReference>
<dbReference type="GO" id="GO:0043565">
    <property type="term" value="F:sequence-specific DNA binding"/>
    <property type="evidence" value="ECO:0007669"/>
    <property type="project" value="InterPro"/>
</dbReference>
<dbReference type="Pfam" id="PF12833">
    <property type="entry name" value="HTH_18"/>
    <property type="match status" value="1"/>
</dbReference>
<dbReference type="AlphaFoldDB" id="A0A921JYK7"/>
<dbReference type="PROSITE" id="PS01124">
    <property type="entry name" value="HTH_ARAC_FAMILY_2"/>
    <property type="match status" value="1"/>
</dbReference>
<sequence length="291" mass="30825">MASTLYGGDSVMFALDTAAADLGGYVERIEAFDLAVPEESIHFGVPSGAVTVLISIDEPFDIGWAGTDASNTFPVLVAGLHTTPSLVRTHGIQRGIQIALTPLGCRAVFGMPCGELARELVTADMLGDGEFAALCSRIAETPRWESRLTVLRGFLRDRVAKCVPRSSLGDGLGIAGSAAAEAWWLLHRSRGQARVSEIASSVGVSRRTLLAGFRGEFGLGPKEEAQILRFCHARDLVESGTALIEAAIAAGYADQAHLSREWAKIAGLPPSLSVGRPFPILQDLPQGGRAY</sequence>
<dbReference type="Gene3D" id="1.10.10.60">
    <property type="entry name" value="Homeodomain-like"/>
    <property type="match status" value="1"/>
</dbReference>
<feature type="domain" description="HTH araC/xylS-type" evidence="4">
    <location>
        <begin position="178"/>
        <end position="276"/>
    </location>
</feature>